<keyword evidence="6" id="KW-0862">Zinc</keyword>
<feature type="binding site" evidence="6">
    <location>
        <position position="131"/>
    </location>
    <ligand>
        <name>Zn(2+)</name>
        <dbReference type="ChEBI" id="CHEBI:29105"/>
    </ligand>
</feature>
<proteinExistence type="inferred from homology"/>
<feature type="transmembrane region" description="Helical" evidence="8">
    <location>
        <begin position="77"/>
        <end position="98"/>
    </location>
</feature>
<dbReference type="Pfam" id="PF03006">
    <property type="entry name" value="HlyIII"/>
    <property type="match status" value="1"/>
</dbReference>
<keyword evidence="10" id="KW-1185">Reference proteome</keyword>
<dbReference type="AlphaFoldDB" id="A0A1J7IZG3"/>
<feature type="transmembrane region" description="Helical" evidence="8">
    <location>
        <begin position="208"/>
        <end position="230"/>
    </location>
</feature>
<evidence type="ECO:0000256" key="5">
    <source>
        <dbReference type="ARBA" id="ARBA00023136"/>
    </source>
</evidence>
<feature type="binding site" evidence="6">
    <location>
        <position position="277"/>
    </location>
    <ligand>
        <name>Zn(2+)</name>
        <dbReference type="ChEBI" id="CHEBI:29105"/>
    </ligand>
</feature>
<evidence type="ECO:0000256" key="7">
    <source>
        <dbReference type="SAM" id="MobiDB-lite"/>
    </source>
</evidence>
<dbReference type="OrthoDB" id="529367at2759"/>
<feature type="transmembrane region" description="Helical" evidence="8">
    <location>
        <begin position="149"/>
        <end position="170"/>
    </location>
</feature>
<dbReference type="EMBL" id="KV875109">
    <property type="protein sequence ID" value="OIW23008.1"/>
    <property type="molecule type" value="Genomic_DNA"/>
</dbReference>
<feature type="transmembrane region" description="Helical" evidence="8">
    <location>
        <begin position="279"/>
        <end position="299"/>
    </location>
</feature>
<evidence type="ECO:0000313" key="9">
    <source>
        <dbReference type="EMBL" id="OIW23008.1"/>
    </source>
</evidence>
<dbReference type="GO" id="GO:0016020">
    <property type="term" value="C:membrane"/>
    <property type="evidence" value="ECO:0007669"/>
    <property type="project" value="UniProtKB-SubCell"/>
</dbReference>
<organism evidence="9 10">
    <name type="scientific">Coniochaeta ligniaria NRRL 30616</name>
    <dbReference type="NCBI Taxonomy" id="1408157"/>
    <lineage>
        <taxon>Eukaryota</taxon>
        <taxon>Fungi</taxon>
        <taxon>Dikarya</taxon>
        <taxon>Ascomycota</taxon>
        <taxon>Pezizomycotina</taxon>
        <taxon>Sordariomycetes</taxon>
        <taxon>Sordariomycetidae</taxon>
        <taxon>Coniochaetales</taxon>
        <taxon>Coniochaetaceae</taxon>
        <taxon>Coniochaeta</taxon>
    </lineage>
</organism>
<dbReference type="GO" id="GO:0038023">
    <property type="term" value="F:signaling receptor activity"/>
    <property type="evidence" value="ECO:0007669"/>
    <property type="project" value="TreeGrafter"/>
</dbReference>
<dbReference type="GO" id="GO:0046872">
    <property type="term" value="F:metal ion binding"/>
    <property type="evidence" value="ECO:0007669"/>
    <property type="project" value="UniProtKB-KW"/>
</dbReference>
<feature type="transmembrane region" description="Helical" evidence="8">
    <location>
        <begin position="177"/>
        <end position="196"/>
    </location>
</feature>
<dbReference type="GO" id="GO:0006882">
    <property type="term" value="P:intracellular zinc ion homeostasis"/>
    <property type="evidence" value="ECO:0007669"/>
    <property type="project" value="TreeGrafter"/>
</dbReference>
<evidence type="ECO:0000256" key="3">
    <source>
        <dbReference type="ARBA" id="ARBA00022692"/>
    </source>
</evidence>
<name>A0A1J7IZG3_9PEZI</name>
<feature type="transmembrane region" description="Helical" evidence="8">
    <location>
        <begin position="110"/>
        <end position="129"/>
    </location>
</feature>
<dbReference type="PANTHER" id="PTHR20855">
    <property type="entry name" value="ADIPOR/PROGESTIN RECEPTOR-RELATED"/>
    <property type="match status" value="1"/>
</dbReference>
<feature type="binding site" evidence="6">
    <location>
        <position position="281"/>
    </location>
    <ligand>
        <name>Zn(2+)</name>
        <dbReference type="ChEBI" id="CHEBI:29105"/>
    </ligand>
</feature>
<feature type="region of interest" description="Disordered" evidence="7">
    <location>
        <begin position="1"/>
        <end position="21"/>
    </location>
</feature>
<keyword evidence="5 8" id="KW-0472">Membrane</keyword>
<keyword evidence="3 8" id="KW-0812">Transmembrane</keyword>
<evidence type="ECO:0000256" key="6">
    <source>
        <dbReference type="PIRSR" id="PIRSR604254-1"/>
    </source>
</evidence>
<evidence type="ECO:0000256" key="1">
    <source>
        <dbReference type="ARBA" id="ARBA00004141"/>
    </source>
</evidence>
<dbReference type="InParanoid" id="A0A1J7IZG3"/>
<dbReference type="PANTHER" id="PTHR20855:SF52">
    <property type="entry name" value="ADIPONECTIN RECEPTOR PROTEIN"/>
    <property type="match status" value="1"/>
</dbReference>
<gene>
    <name evidence="9" type="ORF">CONLIGDRAFT_657942</name>
</gene>
<evidence type="ECO:0000256" key="4">
    <source>
        <dbReference type="ARBA" id="ARBA00022989"/>
    </source>
</evidence>
<evidence type="ECO:0000256" key="2">
    <source>
        <dbReference type="ARBA" id="ARBA00007018"/>
    </source>
</evidence>
<dbReference type="Proteomes" id="UP000182658">
    <property type="component" value="Unassembled WGS sequence"/>
</dbReference>
<sequence>MVDGIRSDSPGSTTPPPPTEIELAARGRRRPKLLSFDELPEWYQDNHFIREGYRPVSGSARVSFHSWLYLHNESMNVYTHLVPAIGFFLGLWYVLQYLHGKYPNVTGSDDIIFVVFLLTATACLGLSATYHTLINHSVEVETIWLRLDFVGIVLLTLGDFVSGIYLVFWCDPTQQKVYWAMICSLGTMTIFILVSPKFQGRKWRTFRTLTFVSTGLSGFAPLAHGVYLFGWSQMMNQSGMPYYLAEGALLILGATVYATRFPEAWSPGRFDIYGGSHQLFHILVVMATIVQLVGILDAYDYNYNNRTCAAP</sequence>
<evidence type="ECO:0000256" key="8">
    <source>
        <dbReference type="SAM" id="Phobius"/>
    </source>
</evidence>
<protein>
    <submittedName>
        <fullName evidence="9">MPR-like GPCR protein</fullName>
    </submittedName>
</protein>
<keyword evidence="4 8" id="KW-1133">Transmembrane helix</keyword>
<accession>A0A1J7IZG3</accession>
<evidence type="ECO:0000313" key="10">
    <source>
        <dbReference type="Proteomes" id="UP000182658"/>
    </source>
</evidence>
<keyword evidence="6" id="KW-0479">Metal-binding</keyword>
<dbReference type="STRING" id="1408157.A0A1J7IZG3"/>
<dbReference type="InterPro" id="IPR004254">
    <property type="entry name" value="AdipoR/HlyIII-related"/>
</dbReference>
<feature type="transmembrane region" description="Helical" evidence="8">
    <location>
        <begin position="242"/>
        <end position="259"/>
    </location>
</feature>
<comment type="similarity">
    <text evidence="2">Belongs to the ADIPOR family.</text>
</comment>
<comment type="subcellular location">
    <subcellularLocation>
        <location evidence="1">Membrane</location>
        <topology evidence="1">Multi-pass membrane protein</topology>
    </subcellularLocation>
</comment>
<reference evidence="9 10" key="1">
    <citation type="submission" date="2016-10" db="EMBL/GenBank/DDBJ databases">
        <title>Draft genome sequence of Coniochaeta ligniaria NRRL30616, a lignocellulolytic fungus for bioabatement of inhibitors in plant biomass hydrolysates.</title>
        <authorList>
            <consortium name="DOE Joint Genome Institute"/>
            <person name="Jimenez D.J."/>
            <person name="Hector R.E."/>
            <person name="Riley R."/>
            <person name="Sun H."/>
            <person name="Grigoriev I.V."/>
            <person name="Van Elsas J.D."/>
            <person name="Nichols N.N."/>
        </authorList>
    </citation>
    <scope>NUCLEOTIDE SEQUENCE [LARGE SCALE GENOMIC DNA]</scope>
    <source>
        <strain evidence="9 10">NRRL 30616</strain>
    </source>
</reference>